<dbReference type="InterPro" id="IPR002545">
    <property type="entry name" value="CheW-lke_dom"/>
</dbReference>
<evidence type="ECO:0000256" key="12">
    <source>
        <dbReference type="PROSITE-ProRule" id="PRU00110"/>
    </source>
</evidence>
<dbReference type="CDD" id="cd00088">
    <property type="entry name" value="HPT"/>
    <property type="match status" value="1"/>
</dbReference>
<evidence type="ECO:0000256" key="9">
    <source>
        <dbReference type="ARBA" id="ARBA00022840"/>
    </source>
</evidence>
<evidence type="ECO:0000256" key="7">
    <source>
        <dbReference type="ARBA" id="ARBA00022741"/>
    </source>
</evidence>
<evidence type="ECO:0000313" key="17">
    <source>
        <dbReference type="EMBL" id="MBD8527195.1"/>
    </source>
</evidence>
<dbReference type="FunFam" id="3.30.565.10:FF:000016">
    <property type="entry name" value="Chemotaxis protein CheA, putative"/>
    <property type="match status" value="1"/>
</dbReference>
<dbReference type="Pfam" id="PF01627">
    <property type="entry name" value="Hpt"/>
    <property type="match status" value="1"/>
</dbReference>
<dbReference type="SUPFAM" id="SSF55874">
    <property type="entry name" value="ATPase domain of HSP90 chaperone/DNA topoisomerase II/histidine kinase"/>
    <property type="match status" value="1"/>
</dbReference>
<evidence type="ECO:0000256" key="5">
    <source>
        <dbReference type="ARBA" id="ARBA00022553"/>
    </source>
</evidence>
<dbReference type="InterPro" id="IPR036890">
    <property type="entry name" value="HATPase_C_sf"/>
</dbReference>
<evidence type="ECO:0000256" key="11">
    <source>
        <dbReference type="ARBA" id="ARBA00035100"/>
    </source>
</evidence>
<evidence type="ECO:0000256" key="2">
    <source>
        <dbReference type="ARBA" id="ARBA00012438"/>
    </source>
</evidence>
<dbReference type="PANTHER" id="PTHR43395:SF10">
    <property type="entry name" value="CHEMOTAXIS PROTEIN CHEA"/>
    <property type="match status" value="1"/>
</dbReference>
<dbReference type="Gene3D" id="1.10.287.560">
    <property type="entry name" value="Histidine kinase CheA-like, homodimeric domain"/>
    <property type="match status" value="1"/>
</dbReference>
<dbReference type="GO" id="GO:0005737">
    <property type="term" value="C:cytoplasm"/>
    <property type="evidence" value="ECO:0007669"/>
    <property type="project" value="InterPro"/>
</dbReference>
<evidence type="ECO:0000256" key="1">
    <source>
        <dbReference type="ARBA" id="ARBA00000085"/>
    </source>
</evidence>
<comment type="catalytic activity">
    <reaction evidence="1">
        <text>ATP + protein L-histidine = ADP + protein N-phospho-L-histidine.</text>
        <dbReference type="EC" id="2.7.13.3"/>
    </reaction>
</comment>
<dbReference type="Gene3D" id="2.30.30.40">
    <property type="entry name" value="SH3 Domains"/>
    <property type="match status" value="1"/>
</dbReference>
<dbReference type="InterPro" id="IPR003594">
    <property type="entry name" value="HATPase_dom"/>
</dbReference>
<dbReference type="InterPro" id="IPR051315">
    <property type="entry name" value="Bact_Chemotaxis_CheA"/>
</dbReference>
<dbReference type="InterPro" id="IPR005467">
    <property type="entry name" value="His_kinase_dom"/>
</dbReference>
<reference evidence="17 18" key="1">
    <citation type="submission" date="2020-09" db="EMBL/GenBank/DDBJ databases">
        <title>Pseudoxanthomonas sp. CAU 1598 isolated from sand of Yaerae Beach.</title>
        <authorList>
            <person name="Kim W."/>
        </authorList>
    </citation>
    <scope>NUCLEOTIDE SEQUENCE [LARGE SCALE GENOMIC DNA]</scope>
    <source>
        <strain evidence="17 18">CAU 1598</strain>
    </source>
</reference>
<dbReference type="RefSeq" id="WP_192030615.1">
    <property type="nucleotide sequence ID" value="NZ_JACYTR010000043.1"/>
</dbReference>
<dbReference type="SUPFAM" id="SSF47384">
    <property type="entry name" value="Homodimeric domain of signal transducing histidine kinase"/>
    <property type="match status" value="1"/>
</dbReference>
<dbReference type="SUPFAM" id="SSF50341">
    <property type="entry name" value="CheW-like"/>
    <property type="match status" value="1"/>
</dbReference>
<evidence type="ECO:0000256" key="3">
    <source>
        <dbReference type="ARBA" id="ARBA00021495"/>
    </source>
</evidence>
<dbReference type="Gene3D" id="3.30.565.10">
    <property type="entry name" value="Histidine kinase-like ATPase, C-terminal domain"/>
    <property type="match status" value="1"/>
</dbReference>
<dbReference type="PROSITE" id="PS50109">
    <property type="entry name" value="HIS_KIN"/>
    <property type="match status" value="1"/>
</dbReference>
<sequence>MNRSNKEDAYARALETFHIEARDMVQQMEQCLLALEDAPNDSDTLNALFRSVHTIKGSAGLFALDDLVRFSHEVETVLDRLRAGALTLNDQLSSQLLQCADHIADLLDHARQAPGAALPPDLADDGQALLKSLRPLSGLPTTASKPSRSTELVAVAVPAVWHISLRFAADSFLHGIDPLATLRYLASLGEIEFVETFDARLPALAELSAETCYLGFELRLRTEADQATLDDAFEFIRDQCVVHLLPPNTSTQAYIALIEDLPDDASRLGEILVGCGAVSASELHRALASQHSQAAESSAAAPLGEILIERGVEPELVDAALRKQSRTREQGESSRFLRVDADKLDALINVVGELVILSAATKLQAEASGAGQLVESSQQMTRLIEEIRNGTLALRMVPIGESFSKYKRVVRDIANGLGKDVRLELEGQDTELDKSVVEKIGDPLLHLVRNALDHGLELPAQRLAAGKPEQGLLKLSAWHDSGSIVLQVRDDGRGIDTERVLAKARERGLLAANANPGHDEILNLIFEPGFSTAQQLSDLSGRGVGMDVVKRNIEALRGSVQIASQRGRGCCMTIRLPLTLAIIDGFLVRCAGSNFIVPLDQVEECISGQAGLSLDHACTVIEQRNRPLPVLSISRLMHLRGASSQRPSIVVVRDGVRRAGLLVDQLLGEHQTVIKPLSELFSPLRCLAGSTILGSGEVALILDVPALIEQASQAHRASRNSHTARQRLAAEPQPA</sequence>
<dbReference type="InterPro" id="IPR037006">
    <property type="entry name" value="CheA-like_homodim_sf"/>
</dbReference>
<dbReference type="InterPro" id="IPR004105">
    <property type="entry name" value="CheA-like_dim"/>
</dbReference>
<feature type="domain" description="CheW-like" evidence="15">
    <location>
        <begin position="582"/>
        <end position="713"/>
    </location>
</feature>
<evidence type="ECO:0000256" key="8">
    <source>
        <dbReference type="ARBA" id="ARBA00022777"/>
    </source>
</evidence>
<dbReference type="InterPro" id="IPR004358">
    <property type="entry name" value="Sig_transdc_His_kin-like_C"/>
</dbReference>
<evidence type="ECO:0000259" key="15">
    <source>
        <dbReference type="PROSITE" id="PS50851"/>
    </source>
</evidence>
<feature type="compositionally biased region" description="Basic residues" evidence="13">
    <location>
        <begin position="716"/>
        <end position="725"/>
    </location>
</feature>
<dbReference type="PROSITE" id="PS50851">
    <property type="entry name" value="CHEW"/>
    <property type="match status" value="1"/>
</dbReference>
<evidence type="ECO:0000256" key="4">
    <source>
        <dbReference type="ARBA" id="ARBA00022500"/>
    </source>
</evidence>
<dbReference type="GO" id="GO:0005524">
    <property type="term" value="F:ATP binding"/>
    <property type="evidence" value="ECO:0007669"/>
    <property type="project" value="UniProtKB-KW"/>
</dbReference>
<keyword evidence="7" id="KW-0547">Nucleotide-binding</keyword>
<dbReference type="InterPro" id="IPR036641">
    <property type="entry name" value="HPT_dom_sf"/>
</dbReference>
<dbReference type="CDD" id="cd16916">
    <property type="entry name" value="HATPase_CheA-like"/>
    <property type="match status" value="1"/>
</dbReference>
<evidence type="ECO:0000256" key="6">
    <source>
        <dbReference type="ARBA" id="ARBA00022679"/>
    </source>
</evidence>
<name>A0AAW3ZNW1_9GAMM</name>
<dbReference type="GO" id="GO:0006935">
    <property type="term" value="P:chemotaxis"/>
    <property type="evidence" value="ECO:0007669"/>
    <property type="project" value="UniProtKB-KW"/>
</dbReference>
<keyword evidence="8" id="KW-0418">Kinase</keyword>
<dbReference type="EC" id="2.7.13.3" evidence="2"/>
<dbReference type="Gene3D" id="1.20.120.160">
    <property type="entry name" value="HPT domain"/>
    <property type="match status" value="1"/>
</dbReference>
<comment type="caution">
    <text evidence="17">The sequence shown here is derived from an EMBL/GenBank/DDBJ whole genome shotgun (WGS) entry which is preliminary data.</text>
</comment>
<feature type="region of interest" description="Disordered" evidence="13">
    <location>
        <begin position="713"/>
        <end position="735"/>
    </location>
</feature>
<dbReference type="InterPro" id="IPR036061">
    <property type="entry name" value="CheW-like_dom_sf"/>
</dbReference>
<feature type="modified residue" description="Phosphohistidine" evidence="12">
    <location>
        <position position="53"/>
    </location>
</feature>
<dbReference type="Proteomes" id="UP000613768">
    <property type="component" value="Unassembled WGS sequence"/>
</dbReference>
<evidence type="ECO:0000256" key="13">
    <source>
        <dbReference type="SAM" id="MobiDB-lite"/>
    </source>
</evidence>
<gene>
    <name evidence="17" type="ORF">IFO71_15740</name>
</gene>
<keyword evidence="6" id="KW-0808">Transferase</keyword>
<comment type="function">
    <text evidence="11">Involved in the transmission of sensory signals from the chemoreceptors to the flagellar motors. CheA is autophosphorylated; it can transfer its phosphate group to either CheB or CheY.</text>
</comment>
<feature type="domain" description="HPt" evidence="16">
    <location>
        <begin position="6"/>
        <end position="110"/>
    </location>
</feature>
<keyword evidence="4" id="KW-0145">Chemotaxis</keyword>
<dbReference type="InterPro" id="IPR008207">
    <property type="entry name" value="Sig_transdc_His_kin_Hpt_dom"/>
</dbReference>
<dbReference type="SMART" id="SM00073">
    <property type="entry name" value="HPT"/>
    <property type="match status" value="1"/>
</dbReference>
<dbReference type="SMART" id="SM00387">
    <property type="entry name" value="HATPase_c"/>
    <property type="match status" value="1"/>
</dbReference>
<feature type="domain" description="Histidine kinase" evidence="14">
    <location>
        <begin position="373"/>
        <end position="580"/>
    </location>
</feature>
<keyword evidence="5 12" id="KW-0597">Phosphoprotein</keyword>
<evidence type="ECO:0000256" key="10">
    <source>
        <dbReference type="ARBA" id="ARBA00023012"/>
    </source>
</evidence>
<dbReference type="AlphaFoldDB" id="A0AAW3ZNW1"/>
<dbReference type="SMART" id="SM00260">
    <property type="entry name" value="CheW"/>
    <property type="match status" value="1"/>
</dbReference>
<organism evidence="17 18">
    <name type="scientific">Pseudomarimonas arenosa</name>
    <dbReference type="NCBI Taxonomy" id="2774145"/>
    <lineage>
        <taxon>Bacteria</taxon>
        <taxon>Pseudomonadati</taxon>
        <taxon>Pseudomonadota</taxon>
        <taxon>Gammaproteobacteria</taxon>
        <taxon>Lysobacterales</taxon>
        <taxon>Lysobacteraceae</taxon>
        <taxon>Pseudomarimonas</taxon>
    </lineage>
</organism>
<dbReference type="EMBL" id="JACYTR010000043">
    <property type="protein sequence ID" value="MBD8527195.1"/>
    <property type="molecule type" value="Genomic_DNA"/>
</dbReference>
<keyword evidence="9" id="KW-0067">ATP-binding</keyword>
<dbReference type="InterPro" id="IPR036097">
    <property type="entry name" value="HisK_dim/P_sf"/>
</dbReference>
<proteinExistence type="predicted"/>
<protein>
    <recommendedName>
        <fullName evidence="3">Chemotaxis protein CheA</fullName>
        <ecNumber evidence="2">2.7.13.3</ecNumber>
    </recommendedName>
</protein>
<evidence type="ECO:0000313" key="18">
    <source>
        <dbReference type="Proteomes" id="UP000613768"/>
    </source>
</evidence>
<dbReference type="Pfam" id="PF01584">
    <property type="entry name" value="CheW"/>
    <property type="match status" value="1"/>
</dbReference>
<dbReference type="PANTHER" id="PTHR43395">
    <property type="entry name" value="SENSOR HISTIDINE KINASE CHEA"/>
    <property type="match status" value="1"/>
</dbReference>
<dbReference type="PRINTS" id="PR00344">
    <property type="entry name" value="BCTRLSENSOR"/>
</dbReference>
<dbReference type="GO" id="GO:0000155">
    <property type="term" value="F:phosphorelay sensor kinase activity"/>
    <property type="evidence" value="ECO:0007669"/>
    <property type="project" value="InterPro"/>
</dbReference>
<keyword evidence="10" id="KW-0902">Two-component regulatory system</keyword>
<dbReference type="PROSITE" id="PS50894">
    <property type="entry name" value="HPT"/>
    <property type="match status" value="1"/>
</dbReference>
<keyword evidence="18" id="KW-1185">Reference proteome</keyword>
<dbReference type="Pfam" id="PF02518">
    <property type="entry name" value="HATPase_c"/>
    <property type="match status" value="1"/>
</dbReference>
<dbReference type="SMART" id="SM01231">
    <property type="entry name" value="H-kinase_dim"/>
    <property type="match status" value="1"/>
</dbReference>
<evidence type="ECO:0000259" key="16">
    <source>
        <dbReference type="PROSITE" id="PS50894"/>
    </source>
</evidence>
<accession>A0AAW3ZNW1</accession>
<evidence type="ECO:0000259" key="14">
    <source>
        <dbReference type="PROSITE" id="PS50109"/>
    </source>
</evidence>
<dbReference type="SUPFAM" id="SSF47226">
    <property type="entry name" value="Histidine-containing phosphotransfer domain, HPT domain"/>
    <property type="match status" value="1"/>
</dbReference>
<dbReference type="Pfam" id="PF02895">
    <property type="entry name" value="H-kinase_dim"/>
    <property type="match status" value="1"/>
</dbReference>